<keyword evidence="6" id="KW-0175">Coiled coil</keyword>
<feature type="domain" description="BZIP" evidence="7">
    <location>
        <begin position="28"/>
        <end position="91"/>
    </location>
</feature>
<dbReference type="InterPro" id="IPR004827">
    <property type="entry name" value="bZIP"/>
</dbReference>
<dbReference type="InterPro" id="IPR046347">
    <property type="entry name" value="bZIP_sf"/>
</dbReference>
<dbReference type="GO" id="GO:0000981">
    <property type="term" value="F:DNA-binding transcription factor activity, RNA polymerase II-specific"/>
    <property type="evidence" value="ECO:0007669"/>
    <property type="project" value="TreeGrafter"/>
</dbReference>
<dbReference type="GO" id="GO:0005634">
    <property type="term" value="C:nucleus"/>
    <property type="evidence" value="ECO:0007669"/>
    <property type="project" value="UniProtKB-SubCell"/>
</dbReference>
<dbReference type="RefSeq" id="XP_031549478.1">
    <property type="nucleotide sequence ID" value="XM_031693618.1"/>
</dbReference>
<evidence type="ECO:0000256" key="4">
    <source>
        <dbReference type="ARBA" id="ARBA00023163"/>
    </source>
</evidence>
<dbReference type="GO" id="GO:0000978">
    <property type="term" value="F:RNA polymerase II cis-regulatory region sequence-specific DNA binding"/>
    <property type="evidence" value="ECO:0007669"/>
    <property type="project" value="TreeGrafter"/>
</dbReference>
<dbReference type="Gene3D" id="1.20.5.170">
    <property type="match status" value="1"/>
</dbReference>
<evidence type="ECO:0000256" key="2">
    <source>
        <dbReference type="ARBA" id="ARBA00023015"/>
    </source>
</evidence>
<dbReference type="InterPro" id="IPR000837">
    <property type="entry name" value="AP-1"/>
</dbReference>
<dbReference type="PRINTS" id="PR00042">
    <property type="entry name" value="LEUZIPPRFOS"/>
</dbReference>
<accession>A0A6P8H1G0</accession>
<reference evidence="9" key="1">
    <citation type="submission" date="2025-08" db="UniProtKB">
        <authorList>
            <consortium name="RefSeq"/>
        </authorList>
    </citation>
    <scope>IDENTIFICATION</scope>
    <source>
        <tissue evidence="9">Tentacle</tissue>
    </source>
</reference>
<dbReference type="PROSITE" id="PS00036">
    <property type="entry name" value="BZIP_BASIC"/>
    <property type="match status" value="1"/>
</dbReference>
<keyword evidence="5" id="KW-0539">Nucleus</keyword>
<gene>
    <name evidence="9" type="primary">LOC116287008</name>
</gene>
<dbReference type="PROSITE" id="PS50217">
    <property type="entry name" value="BZIP"/>
    <property type="match status" value="1"/>
</dbReference>
<keyword evidence="3" id="KW-0238">DNA-binding</keyword>
<keyword evidence="2" id="KW-0805">Transcription regulation</keyword>
<dbReference type="OrthoDB" id="2596881at2759"/>
<evidence type="ECO:0000256" key="1">
    <source>
        <dbReference type="ARBA" id="ARBA00004123"/>
    </source>
</evidence>
<protein>
    <submittedName>
        <fullName evidence="9">Proto-oncogene c-Fos-like isoform X2</fullName>
    </submittedName>
</protein>
<keyword evidence="8" id="KW-1185">Reference proteome</keyword>
<keyword evidence="4" id="KW-0804">Transcription</keyword>
<dbReference type="SMART" id="SM00338">
    <property type="entry name" value="BRLZ"/>
    <property type="match status" value="1"/>
</dbReference>
<sequence>MSHNAPISSKNRKKSAYSRKLMLSEYDEERRRIRRERNKEAANRCRKKRREKIEVLEKIASELQQSNKSLENDIAEMRKEVKELEGFLENHQCNIAAT</sequence>
<dbReference type="FunFam" id="1.20.5.170:FF:000010">
    <property type="entry name" value="Cyclic AMP-dependent transcription factor ATF-2"/>
    <property type="match status" value="1"/>
</dbReference>
<evidence type="ECO:0000256" key="5">
    <source>
        <dbReference type="ARBA" id="ARBA00023242"/>
    </source>
</evidence>
<dbReference type="SUPFAM" id="SSF57959">
    <property type="entry name" value="Leucine zipper domain"/>
    <property type="match status" value="1"/>
</dbReference>
<feature type="coiled-coil region" evidence="6">
    <location>
        <begin position="19"/>
        <end position="94"/>
    </location>
</feature>
<proteinExistence type="predicted"/>
<dbReference type="AlphaFoldDB" id="A0A6P8H1G0"/>
<dbReference type="Pfam" id="PF00170">
    <property type="entry name" value="bZIP_1"/>
    <property type="match status" value="1"/>
</dbReference>
<evidence type="ECO:0000256" key="3">
    <source>
        <dbReference type="ARBA" id="ARBA00023125"/>
    </source>
</evidence>
<evidence type="ECO:0000256" key="6">
    <source>
        <dbReference type="SAM" id="Coils"/>
    </source>
</evidence>
<dbReference type="GeneID" id="116287008"/>
<evidence type="ECO:0000313" key="9">
    <source>
        <dbReference type="RefSeq" id="XP_031549478.1"/>
    </source>
</evidence>
<dbReference type="PANTHER" id="PTHR23351:SF24">
    <property type="entry name" value="ACTIVATING TRANSCRIPTION FACTOR 3-RELATED"/>
    <property type="match status" value="1"/>
</dbReference>
<evidence type="ECO:0000259" key="7">
    <source>
        <dbReference type="PROSITE" id="PS50217"/>
    </source>
</evidence>
<name>A0A6P8H1G0_ACTTE</name>
<evidence type="ECO:0000313" key="8">
    <source>
        <dbReference type="Proteomes" id="UP000515163"/>
    </source>
</evidence>
<organism evidence="8 9">
    <name type="scientific">Actinia tenebrosa</name>
    <name type="common">Australian red waratah sea anemone</name>
    <dbReference type="NCBI Taxonomy" id="6105"/>
    <lineage>
        <taxon>Eukaryota</taxon>
        <taxon>Metazoa</taxon>
        <taxon>Cnidaria</taxon>
        <taxon>Anthozoa</taxon>
        <taxon>Hexacorallia</taxon>
        <taxon>Actiniaria</taxon>
        <taxon>Actiniidae</taxon>
        <taxon>Actinia</taxon>
    </lineage>
</organism>
<dbReference type="PANTHER" id="PTHR23351">
    <property type="entry name" value="FOS TRANSCRIPTION FACTOR-RELATED"/>
    <property type="match status" value="1"/>
</dbReference>
<comment type="subcellular location">
    <subcellularLocation>
        <location evidence="1">Nucleus</location>
    </subcellularLocation>
</comment>
<dbReference type="Proteomes" id="UP000515163">
    <property type="component" value="Unplaced"/>
</dbReference>